<feature type="region of interest" description="Disordered" evidence="1">
    <location>
        <begin position="86"/>
        <end position="126"/>
    </location>
</feature>
<evidence type="ECO:0000313" key="4">
    <source>
        <dbReference type="Proteomes" id="UP001231189"/>
    </source>
</evidence>
<dbReference type="AlphaFoldDB" id="A0AAD8R845"/>
<feature type="compositionally biased region" description="Pro residues" evidence="1">
    <location>
        <begin position="88"/>
        <end position="97"/>
    </location>
</feature>
<feature type="compositionally biased region" description="Basic residues" evidence="1">
    <location>
        <begin position="229"/>
        <end position="242"/>
    </location>
</feature>
<dbReference type="Proteomes" id="UP001231189">
    <property type="component" value="Unassembled WGS sequence"/>
</dbReference>
<evidence type="ECO:0000259" key="2">
    <source>
        <dbReference type="PROSITE" id="PS50013"/>
    </source>
</evidence>
<organism evidence="3 4">
    <name type="scientific">Lolium multiflorum</name>
    <name type="common">Italian ryegrass</name>
    <name type="synonym">Lolium perenne subsp. multiflorum</name>
    <dbReference type="NCBI Taxonomy" id="4521"/>
    <lineage>
        <taxon>Eukaryota</taxon>
        <taxon>Viridiplantae</taxon>
        <taxon>Streptophyta</taxon>
        <taxon>Embryophyta</taxon>
        <taxon>Tracheophyta</taxon>
        <taxon>Spermatophyta</taxon>
        <taxon>Magnoliopsida</taxon>
        <taxon>Liliopsida</taxon>
        <taxon>Poales</taxon>
        <taxon>Poaceae</taxon>
        <taxon>BOP clade</taxon>
        <taxon>Pooideae</taxon>
        <taxon>Poodae</taxon>
        <taxon>Poeae</taxon>
        <taxon>Poeae Chloroplast Group 2 (Poeae type)</taxon>
        <taxon>Loliodinae</taxon>
        <taxon>Loliinae</taxon>
        <taxon>Lolium</taxon>
    </lineage>
</organism>
<dbReference type="InterPro" id="IPR000953">
    <property type="entry name" value="Chromo/chromo_shadow_dom"/>
</dbReference>
<dbReference type="InterPro" id="IPR023780">
    <property type="entry name" value="Chromo_domain"/>
</dbReference>
<dbReference type="EMBL" id="JAUUTY010000006">
    <property type="protein sequence ID" value="KAK1614789.1"/>
    <property type="molecule type" value="Genomic_DNA"/>
</dbReference>
<comment type="caution">
    <text evidence="3">The sequence shown here is derived from an EMBL/GenBank/DDBJ whole genome shotgun (WGS) entry which is preliminary data.</text>
</comment>
<sequence length="251" mass="26604">MEALQKMIAEMSLELKSGMSSLQSGLSSVETKLESTQASVDVTASSIHSLNTWKGAIDTQVSDLGAAVQDLRKQVERIAVGAGLSALGPPPTNPGAPPLSATSANMGSGINPGPTGHGSTNTHRGQMGNQLMVSLSTPVTVSLELPQLGEDMAKPDMVLGTRLQPTAAGSKRQVLVRWQGLPDALATWENKEDMQHRFPEFPAWGQAGSQGEGNVMDLTNDVAFSATGKQRRRLRRAGRKPARISGPEWTK</sequence>
<dbReference type="SUPFAM" id="SSF54160">
    <property type="entry name" value="Chromo domain-like"/>
    <property type="match status" value="1"/>
</dbReference>
<keyword evidence="4" id="KW-1185">Reference proteome</keyword>
<proteinExistence type="predicted"/>
<name>A0AAD8R845_LOLMU</name>
<dbReference type="Pfam" id="PF00385">
    <property type="entry name" value="Chromo"/>
    <property type="match status" value="1"/>
</dbReference>
<evidence type="ECO:0000313" key="3">
    <source>
        <dbReference type="EMBL" id="KAK1614789.1"/>
    </source>
</evidence>
<protein>
    <recommendedName>
        <fullName evidence="2">Chromo domain-containing protein</fullName>
    </recommendedName>
</protein>
<dbReference type="InterPro" id="IPR016197">
    <property type="entry name" value="Chromo-like_dom_sf"/>
</dbReference>
<feature type="region of interest" description="Disordered" evidence="1">
    <location>
        <begin position="223"/>
        <end position="251"/>
    </location>
</feature>
<accession>A0AAD8R845</accession>
<feature type="compositionally biased region" description="Polar residues" evidence="1">
    <location>
        <begin position="117"/>
        <end position="126"/>
    </location>
</feature>
<feature type="domain" description="Chromo" evidence="2">
    <location>
        <begin position="153"/>
        <end position="200"/>
    </location>
</feature>
<gene>
    <name evidence="3" type="ORF">QYE76_020306</name>
</gene>
<evidence type="ECO:0000256" key="1">
    <source>
        <dbReference type="SAM" id="MobiDB-lite"/>
    </source>
</evidence>
<reference evidence="3" key="1">
    <citation type="submission" date="2023-07" db="EMBL/GenBank/DDBJ databases">
        <title>A chromosome-level genome assembly of Lolium multiflorum.</title>
        <authorList>
            <person name="Chen Y."/>
            <person name="Copetti D."/>
            <person name="Kolliker R."/>
            <person name="Studer B."/>
        </authorList>
    </citation>
    <scope>NUCLEOTIDE SEQUENCE</scope>
    <source>
        <strain evidence="3">02402/16</strain>
        <tissue evidence="3">Leaf</tissue>
    </source>
</reference>
<dbReference type="PROSITE" id="PS50013">
    <property type="entry name" value="CHROMO_2"/>
    <property type="match status" value="1"/>
</dbReference>
<dbReference type="Gene3D" id="2.40.50.40">
    <property type="match status" value="1"/>
</dbReference>